<dbReference type="SUPFAM" id="SSF52540">
    <property type="entry name" value="P-loop containing nucleoside triphosphate hydrolases"/>
    <property type="match status" value="1"/>
</dbReference>
<feature type="binding site" evidence="4">
    <location>
        <begin position="59"/>
        <end position="62"/>
    </location>
    <ligand>
        <name>GTP</name>
        <dbReference type="ChEBI" id="CHEBI:37565"/>
    </ligand>
</feature>
<comment type="caution">
    <text evidence="8">The sequence shown here is derived from an EMBL/GenBank/DDBJ whole genome shotgun (WGS) entry which is preliminary data.</text>
</comment>
<protein>
    <submittedName>
        <fullName evidence="8">RNase adaptor protein RapZ</fullName>
    </submittedName>
</protein>
<dbReference type="Pfam" id="PF03668">
    <property type="entry name" value="RapZ-like_N"/>
    <property type="match status" value="1"/>
</dbReference>
<dbReference type="PANTHER" id="PTHR30448:SF0">
    <property type="entry name" value="RNASE ADAPTER PROTEIN RAPZ"/>
    <property type="match status" value="1"/>
</dbReference>
<dbReference type="GeneID" id="60840476"/>
<name>A0A233VL87_FINMA</name>
<evidence type="ECO:0000259" key="5">
    <source>
        <dbReference type="Pfam" id="PF03668"/>
    </source>
</evidence>
<dbReference type="EMBL" id="NDYC01000026">
    <property type="protein sequence ID" value="OXZ27142.1"/>
    <property type="molecule type" value="Genomic_DNA"/>
</dbReference>
<sequence length="285" mass="31891">MEVVIITGMSGAGKSASSDIFEDLGYYTLDNMPPSLLLSFIDLTTKSKKKINKIACVVDIRGGEFFADLMKSITLLKNQSIDVKILYLDASDEILIRRYKEHRRPHPLAVNGNILEGIANERELLSEVRNSADSIINTSNLTLGELRRKILSAFSLKDVDTKLAISVVSFGFKHGILLDADLIFDVRFLPNPYYIAELKKSSGLNTDIKEYVFGFEEANEFLDKLVDMMEFLIPKYSKEGKTNLVIGIGCTGGKHRSVAIAQALTTRLEGNGEKVYVSHRDQKFW</sequence>
<reference evidence="9 10" key="2">
    <citation type="submission" date="2017-04" db="EMBL/GenBank/DDBJ databases">
        <title>Finegoldia magna isolated from orthopedic joint implant-associated infections.</title>
        <authorList>
            <person name="Bjorklund S."/>
            <person name="Bruggemann H."/>
            <person name="Jensen A."/>
            <person name="Hellmark B."/>
            <person name="Soderquist B."/>
        </authorList>
    </citation>
    <scope>NUCLEOTIDE SEQUENCE [LARGE SCALE GENOMIC DNA]</scope>
    <source>
        <strain evidence="10">12T273</strain>
        <strain evidence="9">CCUG 54800</strain>
    </source>
</reference>
<dbReference type="HAMAP" id="MF_00636">
    <property type="entry name" value="RapZ_like"/>
    <property type="match status" value="1"/>
</dbReference>
<evidence type="ECO:0000256" key="2">
    <source>
        <dbReference type="ARBA" id="ARBA00022840"/>
    </source>
</evidence>
<keyword evidence="1 4" id="KW-0547">Nucleotide-binding</keyword>
<evidence type="ECO:0000313" key="10">
    <source>
        <dbReference type="Proteomes" id="UP000215546"/>
    </source>
</evidence>
<feature type="domain" description="RapZ C-terminal" evidence="6">
    <location>
        <begin position="164"/>
        <end position="282"/>
    </location>
</feature>
<dbReference type="GO" id="GO:0005524">
    <property type="term" value="F:ATP binding"/>
    <property type="evidence" value="ECO:0007669"/>
    <property type="project" value="UniProtKB-UniRule"/>
</dbReference>
<evidence type="ECO:0000256" key="1">
    <source>
        <dbReference type="ARBA" id="ARBA00022741"/>
    </source>
</evidence>
<feature type="binding site" evidence="4">
    <location>
        <begin position="8"/>
        <end position="15"/>
    </location>
    <ligand>
        <name>ATP</name>
        <dbReference type="ChEBI" id="CHEBI:30616"/>
    </ligand>
</feature>
<keyword evidence="3 4" id="KW-0342">GTP-binding</keyword>
<dbReference type="Pfam" id="PF22740">
    <property type="entry name" value="PapZ_C"/>
    <property type="match status" value="1"/>
</dbReference>
<dbReference type="InterPro" id="IPR005337">
    <property type="entry name" value="RapZ-like"/>
</dbReference>
<evidence type="ECO:0000313" key="7">
    <source>
        <dbReference type="EMBL" id="OXZ27142.1"/>
    </source>
</evidence>
<dbReference type="Proteomes" id="UP000215546">
    <property type="component" value="Unassembled WGS sequence"/>
</dbReference>
<dbReference type="EMBL" id="NDYE01000014">
    <property type="protein sequence ID" value="OXZ31811.1"/>
    <property type="molecule type" value="Genomic_DNA"/>
</dbReference>
<dbReference type="NCBIfam" id="NF003828">
    <property type="entry name" value="PRK05416.1"/>
    <property type="match status" value="1"/>
</dbReference>
<dbReference type="Proteomes" id="UP000215413">
    <property type="component" value="Unassembled WGS sequence"/>
</dbReference>
<dbReference type="AlphaFoldDB" id="A0A233VL87"/>
<dbReference type="InterPro" id="IPR053930">
    <property type="entry name" value="RapZ-like_N"/>
</dbReference>
<feature type="domain" description="RapZ-like N-terminal" evidence="5">
    <location>
        <begin position="1"/>
        <end position="155"/>
    </location>
</feature>
<evidence type="ECO:0000256" key="3">
    <source>
        <dbReference type="ARBA" id="ARBA00023134"/>
    </source>
</evidence>
<proteinExistence type="inferred from homology"/>
<dbReference type="PANTHER" id="PTHR30448">
    <property type="entry name" value="RNASE ADAPTER PROTEIN RAPZ"/>
    <property type="match status" value="1"/>
</dbReference>
<evidence type="ECO:0000259" key="6">
    <source>
        <dbReference type="Pfam" id="PF22740"/>
    </source>
</evidence>
<evidence type="ECO:0000313" key="8">
    <source>
        <dbReference type="EMBL" id="OXZ31811.1"/>
    </source>
</evidence>
<reference evidence="8" key="1">
    <citation type="journal article" date="2017" name="J. Clin. Microbiol.">
        <title>Finegoldia magna Isolated from Orthopedic Joint Implant-Associated Infections.</title>
        <authorList>
            <person name="Soderquist B."/>
            <person name="Bjorklund S."/>
            <person name="Hellmark B."/>
            <person name="Jensen A."/>
            <person name="Bruggemann H."/>
        </authorList>
    </citation>
    <scope>NUCLEOTIDE SEQUENCE</scope>
    <source>
        <strain evidence="8">12T273</strain>
        <strain evidence="7">CCUG 54800</strain>
    </source>
</reference>
<dbReference type="RefSeq" id="WP_094205957.1">
    <property type="nucleotide sequence ID" value="NZ_JAGZFQ010000042.1"/>
</dbReference>
<evidence type="ECO:0000313" key="9">
    <source>
        <dbReference type="Proteomes" id="UP000215413"/>
    </source>
</evidence>
<gene>
    <name evidence="7" type="ORF">B9N49_06070</name>
    <name evidence="8" type="ORF">B9N55_07310</name>
</gene>
<dbReference type="InterPro" id="IPR027417">
    <property type="entry name" value="P-loop_NTPase"/>
</dbReference>
<dbReference type="Gene3D" id="3.40.50.300">
    <property type="entry name" value="P-loop containing nucleotide triphosphate hydrolases"/>
    <property type="match status" value="1"/>
</dbReference>
<dbReference type="InterPro" id="IPR053931">
    <property type="entry name" value="RapZ_C"/>
</dbReference>
<dbReference type="GO" id="GO:0005525">
    <property type="term" value="F:GTP binding"/>
    <property type="evidence" value="ECO:0007669"/>
    <property type="project" value="UniProtKB-UniRule"/>
</dbReference>
<organism evidence="8 10">
    <name type="scientific">Finegoldia magna</name>
    <name type="common">Peptostreptococcus magnus</name>
    <dbReference type="NCBI Taxonomy" id="1260"/>
    <lineage>
        <taxon>Bacteria</taxon>
        <taxon>Bacillati</taxon>
        <taxon>Bacillota</taxon>
        <taxon>Tissierellia</taxon>
        <taxon>Tissierellales</taxon>
        <taxon>Peptoniphilaceae</taxon>
        <taxon>Finegoldia</taxon>
    </lineage>
</organism>
<keyword evidence="2 4" id="KW-0067">ATP-binding</keyword>
<dbReference type="PIRSF" id="PIRSF005052">
    <property type="entry name" value="P-loopkin"/>
    <property type="match status" value="1"/>
</dbReference>
<accession>A0A233VL87</accession>
<evidence type="ECO:0000256" key="4">
    <source>
        <dbReference type="HAMAP-Rule" id="MF_00636"/>
    </source>
</evidence>